<dbReference type="STRING" id="1125712.HMPREF1316_2318"/>
<accession>U2TMR6</accession>
<dbReference type="OrthoDB" id="256869at2"/>
<evidence type="ECO:0000259" key="2">
    <source>
        <dbReference type="Pfam" id="PF22725"/>
    </source>
</evidence>
<proteinExistence type="predicted"/>
<dbReference type="Pfam" id="PF01408">
    <property type="entry name" value="GFO_IDH_MocA"/>
    <property type="match status" value="1"/>
</dbReference>
<dbReference type="Pfam" id="PF22725">
    <property type="entry name" value="GFO_IDH_MocA_C3"/>
    <property type="match status" value="1"/>
</dbReference>
<dbReference type="AlphaFoldDB" id="U2TMR6"/>
<gene>
    <name evidence="3" type="ORF">HMPREF1316_2318</name>
</gene>
<dbReference type="InterPro" id="IPR051317">
    <property type="entry name" value="Gfo/Idh/MocA_oxidoreduct"/>
</dbReference>
<dbReference type="InterPro" id="IPR055170">
    <property type="entry name" value="GFO_IDH_MocA-like_dom"/>
</dbReference>
<dbReference type="SUPFAM" id="SSF51735">
    <property type="entry name" value="NAD(P)-binding Rossmann-fold domains"/>
    <property type="match status" value="1"/>
</dbReference>
<dbReference type="EMBL" id="AWEZ01000054">
    <property type="protein sequence ID" value="ERL07725.1"/>
    <property type="molecule type" value="Genomic_DNA"/>
</dbReference>
<dbReference type="Proteomes" id="UP000016638">
    <property type="component" value="Unassembled WGS sequence"/>
</dbReference>
<dbReference type="PATRIC" id="fig|1125712.3.peg.1554"/>
<reference evidence="3 4" key="1">
    <citation type="submission" date="2013-08" db="EMBL/GenBank/DDBJ databases">
        <authorList>
            <person name="Durkin A.S."/>
            <person name="Haft D.R."/>
            <person name="McCorrison J."/>
            <person name="Torralba M."/>
            <person name="Gillis M."/>
            <person name="Haft D.H."/>
            <person name="Methe B."/>
            <person name="Sutton G."/>
            <person name="Nelson K.E."/>
        </authorList>
    </citation>
    <scope>NUCLEOTIDE SEQUENCE [LARGE SCALE GENOMIC DNA]</scope>
    <source>
        <strain evidence="3 4">F0195</strain>
    </source>
</reference>
<evidence type="ECO:0000313" key="4">
    <source>
        <dbReference type="Proteomes" id="UP000016638"/>
    </source>
</evidence>
<comment type="caution">
    <text evidence="3">The sequence shown here is derived from an EMBL/GenBank/DDBJ whole genome shotgun (WGS) entry which is preliminary data.</text>
</comment>
<evidence type="ECO:0000259" key="1">
    <source>
        <dbReference type="Pfam" id="PF01408"/>
    </source>
</evidence>
<dbReference type="GO" id="GO:0000166">
    <property type="term" value="F:nucleotide binding"/>
    <property type="evidence" value="ECO:0007669"/>
    <property type="project" value="InterPro"/>
</dbReference>
<protein>
    <submittedName>
        <fullName evidence="3">Putative oxidoreductase YhhX</fullName>
    </submittedName>
</protein>
<dbReference type="PANTHER" id="PTHR43708:SF7">
    <property type="entry name" value="OXIDOREDUCTASE"/>
    <property type="match status" value="1"/>
</dbReference>
<dbReference type="RefSeq" id="WP_021726470.1">
    <property type="nucleotide sequence ID" value="NZ_AWEZ01000054.1"/>
</dbReference>
<evidence type="ECO:0000313" key="3">
    <source>
        <dbReference type="EMBL" id="ERL07725.1"/>
    </source>
</evidence>
<sequence>MQGRTLNVAYIGNGKSANRYHIPYVLARQEKFRIKAIEARHIDHTAWSEVPGVAYTTDLEGMLDDPEVDIIEVTTPSDLHFEMAKKALEAGKHVTVDKPFAATAAQAQELFDLASAKGVTVQCYQNRRFDSDFLTARQVLASGRLGHVFEVVTSYDYWRPRMLAGKPLDVVNQAAYGHASHCLDQLISWFGMPDHWRGELRQLQGEGMANDYFDYDLYYDDLGLKATAQANYSTAFPRPSFALYGDRGAYIKWDKDQQERDLKHFYLPSGHDDFGLDAPGQWGTLRYEDADGLHEERVPSVRSSYSQWYDALYETVAHGVPQLVTSEETMMQMRILEESARQLR</sequence>
<dbReference type="InterPro" id="IPR000683">
    <property type="entry name" value="Gfo/Idh/MocA-like_OxRdtase_N"/>
</dbReference>
<name>U2TMR6_9ACTN</name>
<keyword evidence="4" id="KW-1185">Reference proteome</keyword>
<dbReference type="PANTHER" id="PTHR43708">
    <property type="entry name" value="CONSERVED EXPRESSED OXIDOREDUCTASE (EUROFUNG)"/>
    <property type="match status" value="1"/>
</dbReference>
<dbReference type="InterPro" id="IPR036291">
    <property type="entry name" value="NAD(P)-bd_dom_sf"/>
</dbReference>
<organism evidence="3 4">
    <name type="scientific">Olsenella profusa F0195</name>
    <dbReference type="NCBI Taxonomy" id="1125712"/>
    <lineage>
        <taxon>Bacteria</taxon>
        <taxon>Bacillati</taxon>
        <taxon>Actinomycetota</taxon>
        <taxon>Coriobacteriia</taxon>
        <taxon>Coriobacteriales</taxon>
        <taxon>Atopobiaceae</taxon>
        <taxon>Olsenella</taxon>
    </lineage>
</organism>
<dbReference type="eggNOG" id="COG0673">
    <property type="taxonomic scope" value="Bacteria"/>
</dbReference>
<feature type="domain" description="Gfo/Idh/MocA-like oxidoreductase N-terminal" evidence="1">
    <location>
        <begin position="6"/>
        <end position="123"/>
    </location>
</feature>
<dbReference type="Gene3D" id="3.40.50.720">
    <property type="entry name" value="NAD(P)-binding Rossmann-like Domain"/>
    <property type="match status" value="1"/>
</dbReference>
<dbReference type="Gene3D" id="3.30.360.10">
    <property type="entry name" value="Dihydrodipicolinate Reductase, domain 2"/>
    <property type="match status" value="1"/>
</dbReference>
<feature type="domain" description="GFO/IDH/MocA-like oxidoreductase" evidence="2">
    <location>
        <begin position="133"/>
        <end position="250"/>
    </location>
</feature>